<name>A0ABT0WKQ6_9BURK</name>
<feature type="active site" evidence="4">
    <location>
        <position position="14"/>
    </location>
</feature>
<dbReference type="PANTHER" id="PTHR43774">
    <property type="entry name" value="PEPTIDE METHIONINE SULFOXIDE REDUCTASE"/>
    <property type="match status" value="1"/>
</dbReference>
<comment type="catalytic activity">
    <reaction evidence="3 4">
        <text>[thioredoxin]-disulfide + L-methionine + H2O = L-methionine (S)-S-oxide + [thioredoxin]-dithiol</text>
        <dbReference type="Rhea" id="RHEA:19993"/>
        <dbReference type="Rhea" id="RHEA-COMP:10698"/>
        <dbReference type="Rhea" id="RHEA-COMP:10700"/>
        <dbReference type="ChEBI" id="CHEBI:15377"/>
        <dbReference type="ChEBI" id="CHEBI:29950"/>
        <dbReference type="ChEBI" id="CHEBI:50058"/>
        <dbReference type="ChEBI" id="CHEBI:57844"/>
        <dbReference type="ChEBI" id="CHEBI:58772"/>
        <dbReference type="EC" id="1.8.4.11"/>
    </reaction>
</comment>
<accession>A0ABT0WKQ6</accession>
<evidence type="ECO:0000256" key="2">
    <source>
        <dbReference type="ARBA" id="ARBA00047806"/>
    </source>
</evidence>
<comment type="function">
    <text evidence="4">Has an important function as a repair enzyme for proteins that have been inactivated by oxidation. Catalyzes the reversible oxidation-reduction of methionine sulfoxide in proteins to methionine.</text>
</comment>
<dbReference type="InterPro" id="IPR036509">
    <property type="entry name" value="Met_Sox_Rdtase_MsrA_sf"/>
</dbReference>
<evidence type="ECO:0000256" key="3">
    <source>
        <dbReference type="ARBA" id="ARBA00048782"/>
    </source>
</evidence>
<keyword evidence="7" id="KW-1185">Reference proteome</keyword>
<keyword evidence="1 4" id="KW-0560">Oxidoreductase</keyword>
<dbReference type="RefSeq" id="WP_251348522.1">
    <property type="nucleotide sequence ID" value="NZ_JAMQGR010000001.1"/>
</dbReference>
<organism evidence="6 7">
    <name type="scientific">Janthinobacterium kumbetense</name>
    <dbReference type="NCBI Taxonomy" id="2950280"/>
    <lineage>
        <taxon>Bacteria</taxon>
        <taxon>Pseudomonadati</taxon>
        <taxon>Pseudomonadota</taxon>
        <taxon>Betaproteobacteria</taxon>
        <taxon>Burkholderiales</taxon>
        <taxon>Oxalobacteraceae</taxon>
        <taxon>Janthinobacterium</taxon>
    </lineage>
</organism>
<comment type="similarity">
    <text evidence="4">Belongs to the MsrA Met sulfoxide reductase family.</text>
</comment>
<comment type="catalytic activity">
    <reaction evidence="2 4">
        <text>L-methionyl-[protein] + [thioredoxin]-disulfide + H2O = L-methionyl-(S)-S-oxide-[protein] + [thioredoxin]-dithiol</text>
        <dbReference type="Rhea" id="RHEA:14217"/>
        <dbReference type="Rhea" id="RHEA-COMP:10698"/>
        <dbReference type="Rhea" id="RHEA-COMP:10700"/>
        <dbReference type="Rhea" id="RHEA-COMP:12313"/>
        <dbReference type="Rhea" id="RHEA-COMP:12315"/>
        <dbReference type="ChEBI" id="CHEBI:15377"/>
        <dbReference type="ChEBI" id="CHEBI:16044"/>
        <dbReference type="ChEBI" id="CHEBI:29950"/>
        <dbReference type="ChEBI" id="CHEBI:44120"/>
        <dbReference type="ChEBI" id="CHEBI:50058"/>
        <dbReference type="EC" id="1.8.4.11"/>
    </reaction>
</comment>
<dbReference type="InterPro" id="IPR002569">
    <property type="entry name" value="Met_Sox_Rdtase_MsrA_dom"/>
</dbReference>
<evidence type="ECO:0000313" key="6">
    <source>
        <dbReference type="EMBL" id="MCM2564562.1"/>
    </source>
</evidence>
<evidence type="ECO:0000256" key="4">
    <source>
        <dbReference type="HAMAP-Rule" id="MF_01401"/>
    </source>
</evidence>
<sequence length="169" mass="19257">MTQNKETAILAGGCFWGVQDLLRRYPGVIATRVGYSGGDVTNATYRNHGTHAEAIEIIFDPHTISYRKILEFFFQIHDPSTENRQGNDRGTSYRSAIFYTSDEQKRVAEDTIRDVDASGLWPGKVVTEVAPAGPFWEAEPEHQDYLQRLPHGYTCHYIRPDWVLPQRGQ</sequence>
<dbReference type="Gene3D" id="3.30.1060.10">
    <property type="entry name" value="Peptide methionine sulphoxide reductase MsrA"/>
    <property type="match status" value="1"/>
</dbReference>
<dbReference type="GO" id="GO:0008113">
    <property type="term" value="F:peptide-methionine (S)-S-oxide reductase activity"/>
    <property type="evidence" value="ECO:0007669"/>
    <property type="project" value="UniProtKB-EC"/>
</dbReference>
<dbReference type="HAMAP" id="MF_01401">
    <property type="entry name" value="MsrA"/>
    <property type="match status" value="1"/>
</dbReference>
<reference evidence="6 7" key="1">
    <citation type="submission" date="2022-06" db="EMBL/GenBank/DDBJ databases">
        <title>Janthinobacterium kumbetensis sp. nov., isolated from spring water in Turkey.</title>
        <authorList>
            <person name="Inan Bektas K."/>
            <person name="Belduz A.A."/>
            <person name="Canakci S."/>
            <person name="Nalcaoglu A."/>
            <person name="Ceylan E."/>
            <person name="Kati H."/>
        </authorList>
    </citation>
    <scope>NUCLEOTIDE SEQUENCE [LARGE SCALE GENOMIC DNA]</scope>
    <source>
        <strain evidence="6 7">GK</strain>
    </source>
</reference>
<proteinExistence type="inferred from homology"/>
<feature type="domain" description="Peptide methionine sulphoxide reductase MsrA" evidence="5">
    <location>
        <begin position="7"/>
        <end position="155"/>
    </location>
</feature>
<evidence type="ECO:0000313" key="7">
    <source>
        <dbReference type="Proteomes" id="UP001202243"/>
    </source>
</evidence>
<evidence type="ECO:0000256" key="1">
    <source>
        <dbReference type="ARBA" id="ARBA00023002"/>
    </source>
</evidence>
<dbReference type="Pfam" id="PF01625">
    <property type="entry name" value="PMSR"/>
    <property type="match status" value="1"/>
</dbReference>
<dbReference type="PANTHER" id="PTHR43774:SF1">
    <property type="entry name" value="PEPTIDE METHIONINE SULFOXIDE REDUCTASE MSRA 2"/>
    <property type="match status" value="1"/>
</dbReference>
<comment type="caution">
    <text evidence="6">The sequence shown here is derived from an EMBL/GenBank/DDBJ whole genome shotgun (WGS) entry which is preliminary data.</text>
</comment>
<protein>
    <recommendedName>
        <fullName evidence="4">Peptide methionine sulfoxide reductase MsrA</fullName>
        <shortName evidence="4">Protein-methionine-S-oxide reductase</shortName>
        <ecNumber evidence="4">1.8.4.11</ecNumber>
    </recommendedName>
    <alternativeName>
        <fullName evidence="4">Peptide-methionine (S)-S-oxide reductase</fullName>
        <shortName evidence="4">Peptide Met(O) reductase</shortName>
    </alternativeName>
</protein>
<dbReference type="EC" id="1.8.4.11" evidence="4"/>
<dbReference type="Proteomes" id="UP001202243">
    <property type="component" value="Unassembled WGS sequence"/>
</dbReference>
<dbReference type="EMBL" id="JAMQGR010000001">
    <property type="protein sequence ID" value="MCM2564562.1"/>
    <property type="molecule type" value="Genomic_DNA"/>
</dbReference>
<dbReference type="NCBIfam" id="TIGR00401">
    <property type="entry name" value="msrA"/>
    <property type="match status" value="1"/>
</dbReference>
<gene>
    <name evidence="4 6" type="primary">msrA</name>
    <name evidence="6" type="ORF">NCG91_03065</name>
</gene>
<dbReference type="SUPFAM" id="SSF55068">
    <property type="entry name" value="Peptide methionine sulfoxide reductase"/>
    <property type="match status" value="1"/>
</dbReference>
<evidence type="ECO:0000259" key="5">
    <source>
        <dbReference type="Pfam" id="PF01625"/>
    </source>
</evidence>